<evidence type="ECO:0000313" key="2">
    <source>
        <dbReference type="EMBL" id="KAF1952653.1"/>
    </source>
</evidence>
<dbReference type="AlphaFoldDB" id="A0A6A5TIK3"/>
<protein>
    <submittedName>
        <fullName evidence="2">Uncharacterized protein</fullName>
    </submittedName>
</protein>
<sequence length="370" mass="41459">METAFDAFLKDKLPPLWSDSITKEKLLEQLTSTAEDWGVGVLWNTYNKVLREHGIVPRTQAKKYVPPDKRYGSINWNEELSVTIHPDMASWERRMNALATTFARDLDNTTFNTCAAILSSISTSSLAPELKNIALEEWGKRQERIIHQSQRCDTMLRAAIKLTHQFATTETDTRCMVAKVNSKTYDAVEGMPRVVGWYVNQRAMMVQSMKQLDDKNRDILDRIAAAVRKDVKKNLRAAFAAFVADLIKEVDMFDEHIGERVPAAYDLLAGDVGLRAQLKGVLPRLEERVRRLQVFFEGGRMVMDGSVSAAGNDKGRSRAEEGVSSEPAANLGTGSGEKVVGVKDDEVDGERPAKRFKVEVEAEDEAVDHQ</sequence>
<accession>A0A6A5TIK3</accession>
<gene>
    <name evidence="2" type="ORF">CC80DRAFT_552150</name>
</gene>
<feature type="compositionally biased region" description="Basic and acidic residues" evidence="1">
    <location>
        <begin position="340"/>
        <end position="360"/>
    </location>
</feature>
<proteinExistence type="predicted"/>
<evidence type="ECO:0000256" key="1">
    <source>
        <dbReference type="SAM" id="MobiDB-lite"/>
    </source>
</evidence>
<name>A0A6A5TIK3_9PLEO</name>
<feature type="compositionally biased region" description="Acidic residues" evidence="1">
    <location>
        <begin position="361"/>
        <end position="370"/>
    </location>
</feature>
<reference evidence="2" key="1">
    <citation type="journal article" date="2020" name="Stud. Mycol.">
        <title>101 Dothideomycetes genomes: a test case for predicting lifestyles and emergence of pathogens.</title>
        <authorList>
            <person name="Haridas S."/>
            <person name="Albert R."/>
            <person name="Binder M."/>
            <person name="Bloem J."/>
            <person name="Labutti K."/>
            <person name="Salamov A."/>
            <person name="Andreopoulos B."/>
            <person name="Baker S."/>
            <person name="Barry K."/>
            <person name="Bills G."/>
            <person name="Bluhm B."/>
            <person name="Cannon C."/>
            <person name="Castanera R."/>
            <person name="Culley D."/>
            <person name="Daum C."/>
            <person name="Ezra D."/>
            <person name="Gonzalez J."/>
            <person name="Henrissat B."/>
            <person name="Kuo A."/>
            <person name="Liang C."/>
            <person name="Lipzen A."/>
            <person name="Lutzoni F."/>
            <person name="Magnuson J."/>
            <person name="Mondo S."/>
            <person name="Nolan M."/>
            <person name="Ohm R."/>
            <person name="Pangilinan J."/>
            <person name="Park H.-J."/>
            <person name="Ramirez L."/>
            <person name="Alfaro M."/>
            <person name="Sun H."/>
            <person name="Tritt A."/>
            <person name="Yoshinaga Y."/>
            <person name="Zwiers L.-H."/>
            <person name="Turgeon B."/>
            <person name="Goodwin S."/>
            <person name="Spatafora J."/>
            <person name="Crous P."/>
            <person name="Grigoriev I."/>
        </authorList>
    </citation>
    <scope>NUCLEOTIDE SEQUENCE</scope>
    <source>
        <strain evidence="2">CBS 675.92</strain>
    </source>
</reference>
<dbReference type="OrthoDB" id="10562877at2759"/>
<evidence type="ECO:0000313" key="3">
    <source>
        <dbReference type="Proteomes" id="UP000800035"/>
    </source>
</evidence>
<feature type="region of interest" description="Disordered" evidence="1">
    <location>
        <begin position="306"/>
        <end position="370"/>
    </location>
</feature>
<organism evidence="2 3">
    <name type="scientific">Byssothecium circinans</name>
    <dbReference type="NCBI Taxonomy" id="147558"/>
    <lineage>
        <taxon>Eukaryota</taxon>
        <taxon>Fungi</taxon>
        <taxon>Dikarya</taxon>
        <taxon>Ascomycota</taxon>
        <taxon>Pezizomycotina</taxon>
        <taxon>Dothideomycetes</taxon>
        <taxon>Pleosporomycetidae</taxon>
        <taxon>Pleosporales</taxon>
        <taxon>Massarineae</taxon>
        <taxon>Massarinaceae</taxon>
        <taxon>Byssothecium</taxon>
    </lineage>
</organism>
<dbReference type="Proteomes" id="UP000800035">
    <property type="component" value="Unassembled WGS sequence"/>
</dbReference>
<dbReference type="EMBL" id="ML977009">
    <property type="protein sequence ID" value="KAF1952653.1"/>
    <property type="molecule type" value="Genomic_DNA"/>
</dbReference>
<keyword evidence="3" id="KW-1185">Reference proteome</keyword>